<reference evidence="2" key="2">
    <citation type="submission" date="2019-12" db="EMBL/GenBank/DDBJ databases">
        <authorList>
            <person name="Studholme D.J."/>
            <person name="Sarris P."/>
        </authorList>
    </citation>
    <scope>NUCLEOTIDE SEQUENCE</scope>
    <source>
        <strain evidence="2">PFS-1207/04</strain>
        <tissue evidence="2">Leaf</tissue>
    </source>
</reference>
<dbReference type="EMBL" id="QGKY02001015">
    <property type="protein sequence ID" value="KAF2571237.1"/>
    <property type="molecule type" value="Genomic_DNA"/>
</dbReference>
<evidence type="ECO:0008006" key="4">
    <source>
        <dbReference type="Google" id="ProtNLM"/>
    </source>
</evidence>
<evidence type="ECO:0000313" key="1">
    <source>
        <dbReference type="EMBL" id="KAF2571237.1"/>
    </source>
</evidence>
<keyword evidence="3" id="KW-1185">Reference proteome</keyword>
<evidence type="ECO:0000313" key="3">
    <source>
        <dbReference type="Proteomes" id="UP000266723"/>
    </source>
</evidence>
<reference evidence="1" key="1">
    <citation type="submission" date="2019-12" db="EMBL/GenBank/DDBJ databases">
        <title>Genome sequencing and annotation of Brassica cretica.</title>
        <authorList>
            <person name="Studholme D.J."/>
            <person name="Sarris P.F."/>
        </authorList>
    </citation>
    <scope>NUCLEOTIDE SEQUENCE</scope>
    <source>
        <strain evidence="1">PFS-102/07</strain>
        <tissue evidence="1">Leaf</tissue>
    </source>
</reference>
<gene>
    <name evidence="2" type="ORF">DY000_02012485</name>
    <name evidence="1" type="ORF">F2Q70_00001485</name>
</gene>
<name>A0A8S9IR50_BRACR</name>
<organism evidence="1">
    <name type="scientific">Brassica cretica</name>
    <name type="common">Mustard</name>
    <dbReference type="NCBI Taxonomy" id="69181"/>
    <lineage>
        <taxon>Eukaryota</taxon>
        <taxon>Viridiplantae</taxon>
        <taxon>Streptophyta</taxon>
        <taxon>Embryophyta</taxon>
        <taxon>Tracheophyta</taxon>
        <taxon>Spermatophyta</taxon>
        <taxon>Magnoliopsida</taxon>
        <taxon>eudicotyledons</taxon>
        <taxon>Gunneridae</taxon>
        <taxon>Pentapetalae</taxon>
        <taxon>rosids</taxon>
        <taxon>malvids</taxon>
        <taxon>Brassicales</taxon>
        <taxon>Brassicaceae</taxon>
        <taxon>Brassiceae</taxon>
        <taxon>Brassica</taxon>
    </lineage>
</organism>
<evidence type="ECO:0000313" key="2">
    <source>
        <dbReference type="EMBL" id="KAF3568040.1"/>
    </source>
</evidence>
<proteinExistence type="predicted"/>
<sequence length="101" mass="11974">MDLWRLALGRLGYTNAGFHTWLAFSEWLMLRDRVAPMLLKRLVASATIYSIWSDRNKRYHDSISTPAAVIFKRLDRFIRDAILSKRNQKHSCGLMQHWLLR</sequence>
<dbReference type="Proteomes" id="UP000266723">
    <property type="component" value="Unassembled WGS sequence"/>
</dbReference>
<protein>
    <recommendedName>
        <fullName evidence="4">Reverse transcriptase zinc-binding domain-containing protein</fullName>
    </recommendedName>
</protein>
<dbReference type="EMBL" id="QGKV02000759">
    <property type="protein sequence ID" value="KAF3568040.1"/>
    <property type="molecule type" value="Genomic_DNA"/>
</dbReference>
<comment type="caution">
    <text evidence="1">The sequence shown here is derived from an EMBL/GenBank/DDBJ whole genome shotgun (WGS) entry which is preliminary data.</text>
</comment>
<dbReference type="AlphaFoldDB" id="A0A8S9IR50"/>
<accession>A0A8S9IR50</accession>
<dbReference type="OrthoDB" id="1095475at2759"/>
<reference evidence="2 3" key="3">
    <citation type="journal article" date="2020" name="BMC Genomics">
        <title>Intraspecific diversification of the crop wild relative Brassica cretica Lam. using demographic model selection.</title>
        <authorList>
            <person name="Kioukis A."/>
            <person name="Michalopoulou V.A."/>
            <person name="Briers L."/>
            <person name="Pirintsos S."/>
            <person name="Studholme D.J."/>
            <person name="Pavlidis P."/>
            <person name="Sarris P.F."/>
        </authorList>
    </citation>
    <scope>NUCLEOTIDE SEQUENCE [LARGE SCALE GENOMIC DNA]</scope>
    <source>
        <strain evidence="3">cv. PFS-1207/04</strain>
        <strain evidence="2">PFS-1207/04</strain>
    </source>
</reference>